<dbReference type="InterPro" id="IPR018253">
    <property type="entry name" value="DnaJ_domain_CS"/>
</dbReference>
<dbReference type="InterPro" id="IPR009057">
    <property type="entry name" value="Homeodomain-like_sf"/>
</dbReference>
<organism evidence="7 8">
    <name type="scientific">Capsaspora owczarzaki (strain ATCC 30864)</name>
    <dbReference type="NCBI Taxonomy" id="595528"/>
    <lineage>
        <taxon>Eukaryota</taxon>
        <taxon>Filasterea</taxon>
        <taxon>Capsaspora</taxon>
    </lineage>
</organism>
<dbReference type="PANTHER" id="PTHR43999:SF1">
    <property type="entry name" value="DNAJ HOMOLOG SUBFAMILY C MEMBER 2"/>
    <property type="match status" value="1"/>
</dbReference>
<dbReference type="Pfam" id="PF21884">
    <property type="entry name" value="ZUO1-like_ZHD"/>
    <property type="match status" value="1"/>
</dbReference>
<dbReference type="PhylomeDB" id="A0A0D2WXU8"/>
<proteinExistence type="predicted"/>
<dbReference type="InterPro" id="IPR044634">
    <property type="entry name" value="Zuotin/DnaJC2"/>
</dbReference>
<accession>A0A0D2WXU8</accession>
<dbReference type="Pfam" id="PF16717">
    <property type="entry name" value="RAC_head"/>
    <property type="match status" value="1"/>
</dbReference>
<evidence type="ECO:0000259" key="6">
    <source>
        <dbReference type="PROSITE" id="PS50090"/>
    </source>
</evidence>
<evidence type="ECO:0000256" key="1">
    <source>
        <dbReference type="ARBA" id="ARBA00004496"/>
    </source>
</evidence>
<keyword evidence="2" id="KW-0963">Cytoplasm</keyword>
<dbReference type="GO" id="GO:0005829">
    <property type="term" value="C:cytosol"/>
    <property type="evidence" value="ECO:0007669"/>
    <property type="project" value="TreeGrafter"/>
</dbReference>
<dbReference type="GO" id="GO:0051083">
    <property type="term" value="P:'de novo' cotranslational protein folding"/>
    <property type="evidence" value="ECO:0007669"/>
    <property type="project" value="InterPro"/>
</dbReference>
<dbReference type="Proteomes" id="UP000008743">
    <property type="component" value="Unassembled WGS sequence"/>
</dbReference>
<dbReference type="PROSITE" id="PS50076">
    <property type="entry name" value="DNAJ_2"/>
    <property type="match status" value="1"/>
</dbReference>
<dbReference type="InterPro" id="IPR032003">
    <property type="entry name" value="RAC_head"/>
</dbReference>
<evidence type="ECO:0000313" key="7">
    <source>
        <dbReference type="EMBL" id="KJE98125.1"/>
    </source>
</evidence>
<dbReference type="PANTHER" id="PTHR43999">
    <property type="entry name" value="DNAJ HOMOLOG SUBFAMILY C MEMBER 2"/>
    <property type="match status" value="1"/>
</dbReference>
<dbReference type="SMART" id="SM00717">
    <property type="entry name" value="SANT"/>
    <property type="match status" value="2"/>
</dbReference>
<dbReference type="SUPFAM" id="SSF46565">
    <property type="entry name" value="Chaperone J-domain"/>
    <property type="match status" value="1"/>
</dbReference>
<dbReference type="SUPFAM" id="SSF46689">
    <property type="entry name" value="Homeodomain-like"/>
    <property type="match status" value="2"/>
</dbReference>
<keyword evidence="4" id="KW-0175">Coiled coil</keyword>
<feature type="domain" description="Myb-like" evidence="6">
    <location>
        <begin position="477"/>
        <end position="522"/>
    </location>
</feature>
<dbReference type="RefSeq" id="XP_004342742.1">
    <property type="nucleotide sequence ID" value="XM_004342693.2"/>
</dbReference>
<dbReference type="Pfam" id="PF23082">
    <property type="entry name" value="Myb_DNA-binding_2"/>
    <property type="match status" value="2"/>
</dbReference>
<dbReference type="GO" id="GO:0043022">
    <property type="term" value="F:ribosome binding"/>
    <property type="evidence" value="ECO:0007669"/>
    <property type="project" value="InterPro"/>
</dbReference>
<dbReference type="InParanoid" id="A0A0D2WXU8"/>
<dbReference type="Gene3D" id="1.10.8.840">
    <property type="entry name" value="Ribosome-associated complex head domain"/>
    <property type="match status" value="1"/>
</dbReference>
<keyword evidence="3" id="KW-0143">Chaperone</keyword>
<evidence type="ECO:0000256" key="3">
    <source>
        <dbReference type="ARBA" id="ARBA00023186"/>
    </source>
</evidence>
<dbReference type="SMART" id="SM00271">
    <property type="entry name" value="DnaJ"/>
    <property type="match status" value="1"/>
</dbReference>
<name>A0A0D2WXU8_CAPO3</name>
<feature type="domain" description="Myb-like" evidence="6">
    <location>
        <begin position="585"/>
        <end position="639"/>
    </location>
</feature>
<dbReference type="InterPro" id="IPR042569">
    <property type="entry name" value="RAC_head_sf"/>
</dbReference>
<dbReference type="PROSITE" id="PS50090">
    <property type="entry name" value="MYB_LIKE"/>
    <property type="match status" value="2"/>
</dbReference>
<dbReference type="eggNOG" id="KOG0724">
    <property type="taxonomic scope" value="Eukaryota"/>
</dbReference>
<dbReference type="InterPro" id="IPR001005">
    <property type="entry name" value="SANT/Myb"/>
</dbReference>
<evidence type="ECO:0000259" key="5">
    <source>
        <dbReference type="PROSITE" id="PS50076"/>
    </source>
</evidence>
<dbReference type="AlphaFoldDB" id="A0A0D2WXU8"/>
<dbReference type="PROSITE" id="PS00636">
    <property type="entry name" value="DNAJ_1"/>
    <property type="match status" value="1"/>
</dbReference>
<dbReference type="GO" id="GO:0030544">
    <property type="term" value="F:Hsp70 protein binding"/>
    <property type="evidence" value="ECO:0007669"/>
    <property type="project" value="InterPro"/>
</dbReference>
<keyword evidence="8" id="KW-1185">Reference proteome</keyword>
<sequence length="651" mass="72676">MTTDFILSLGAAADGEVTKAFAPYTGAGAAAPIAKLEAAGRWFEVLALRLRQATNVTDPDFDAAVREIERKALDPSYAYGTKATAGADAAAVETEQFSEDLFDKTEPAHFATLDPANWKHQDHYEVMGLSKIRWDATEEIIRQAFKRKVLIHHPDKKAGKKSGSVDDEDNFFKCLKKANEILSDTVKRRSYDSVDPTFNNNVPEVTDKNKKNFFAVFGPVIQRNAHFFKKQPMPLLGGPDATEDEVNAFYAAWYNEETWREFSYEDEEDTEKGDNRDEKRWIDKANKAARAKKRTAEVGRMRTLIDNTSLCDPRLAEFKRQADDKKNFKKREKQAAANAAAEEKAKKIKEEQEAKAAAEAAAKLALEKAKNDKEEIKKQFRTQRKRLRNVCKDNNYFVADPNDLVRQMETTEMLCEKLSLDRLKALNDAIEANKADANSAFDEEIARLRHDEAEAKVAVANRQTWEQRSQASAAREWSVEDNHLLVKAVKAHPPGSVNRWEAIAENVNRATTSTKFNVTEVIAKAKELQKLGAAADAQAKEQTNKDSVVKLAKKAAAVEEITAAPSLRDDGLVGASTSTLKPKAAEHSDASSWTAEEQNALQIALKAIPSTDPERWEKIAAAVSTRDKVECQRRFKELADMVKAKKQGAAK</sequence>
<dbReference type="GO" id="GO:0006450">
    <property type="term" value="P:regulation of translational fidelity"/>
    <property type="evidence" value="ECO:0007669"/>
    <property type="project" value="InterPro"/>
</dbReference>
<dbReference type="OMA" id="SFWYDFD"/>
<dbReference type="InterPro" id="IPR054076">
    <property type="entry name" value="ZUO1-like_ZHD"/>
</dbReference>
<dbReference type="Gene3D" id="1.10.287.110">
    <property type="entry name" value="DnaJ domain"/>
    <property type="match status" value="1"/>
</dbReference>
<dbReference type="InterPro" id="IPR001623">
    <property type="entry name" value="DnaJ_domain"/>
</dbReference>
<dbReference type="OrthoDB" id="1690618at2759"/>
<dbReference type="InterPro" id="IPR036869">
    <property type="entry name" value="J_dom_sf"/>
</dbReference>
<dbReference type="CDD" id="cd00167">
    <property type="entry name" value="SANT"/>
    <property type="match status" value="1"/>
</dbReference>
<evidence type="ECO:0000313" key="8">
    <source>
        <dbReference type="Proteomes" id="UP000008743"/>
    </source>
</evidence>
<comment type="subcellular location">
    <subcellularLocation>
        <location evidence="1">Cytoplasm</location>
    </subcellularLocation>
</comment>
<feature type="coiled-coil region" evidence="4">
    <location>
        <begin position="331"/>
        <end position="386"/>
    </location>
</feature>
<evidence type="ECO:0000256" key="4">
    <source>
        <dbReference type="SAM" id="Coils"/>
    </source>
</evidence>
<gene>
    <name evidence="7" type="ORF">CAOG_008141</name>
</gene>
<dbReference type="EMBL" id="KE346376">
    <property type="protein sequence ID" value="KJE98125.1"/>
    <property type="molecule type" value="Genomic_DNA"/>
</dbReference>
<protein>
    <submittedName>
        <fullName evidence="7">Zuotin</fullName>
    </submittedName>
</protein>
<dbReference type="Pfam" id="PF00226">
    <property type="entry name" value="DnaJ"/>
    <property type="match status" value="1"/>
</dbReference>
<reference evidence="8" key="1">
    <citation type="submission" date="2011-02" db="EMBL/GenBank/DDBJ databases">
        <title>The Genome Sequence of Capsaspora owczarzaki ATCC 30864.</title>
        <authorList>
            <person name="Russ C."/>
            <person name="Cuomo C."/>
            <person name="Burger G."/>
            <person name="Gray M.W."/>
            <person name="Holland P.W.H."/>
            <person name="King N."/>
            <person name="Lang F.B.F."/>
            <person name="Roger A.J."/>
            <person name="Ruiz-Trillo I."/>
            <person name="Young S.K."/>
            <person name="Zeng Q."/>
            <person name="Gargeya S."/>
            <person name="Alvarado L."/>
            <person name="Berlin A."/>
            <person name="Chapman S.B."/>
            <person name="Chen Z."/>
            <person name="Freedman E."/>
            <person name="Gellesch M."/>
            <person name="Goldberg J."/>
            <person name="Griggs A."/>
            <person name="Gujja S."/>
            <person name="Heilman E."/>
            <person name="Heiman D."/>
            <person name="Howarth C."/>
            <person name="Mehta T."/>
            <person name="Neiman D."/>
            <person name="Pearson M."/>
            <person name="Roberts A."/>
            <person name="Saif S."/>
            <person name="Shea T."/>
            <person name="Shenoy N."/>
            <person name="Sisk P."/>
            <person name="Stolte C."/>
            <person name="Sykes S."/>
            <person name="White J."/>
            <person name="Yandava C."/>
            <person name="Haas B."/>
            <person name="Nusbaum C."/>
            <person name="Birren B."/>
        </authorList>
    </citation>
    <scope>NUCLEOTIDE SEQUENCE</scope>
    <source>
        <strain evidence="8">ATCC 30864</strain>
    </source>
</reference>
<feature type="domain" description="J" evidence="5">
    <location>
        <begin position="122"/>
        <end position="195"/>
    </location>
</feature>
<dbReference type="STRING" id="595528.A0A0D2WXU8"/>
<evidence type="ECO:0000256" key="2">
    <source>
        <dbReference type="ARBA" id="ARBA00022490"/>
    </source>
</evidence>
<dbReference type="Gene3D" id="1.10.10.60">
    <property type="entry name" value="Homeodomain-like"/>
    <property type="match status" value="2"/>
</dbReference>